<proteinExistence type="predicted"/>
<evidence type="ECO:0000313" key="3">
    <source>
        <dbReference type="Proteomes" id="UP000547879"/>
    </source>
</evidence>
<evidence type="ECO:0000313" key="2">
    <source>
        <dbReference type="EMBL" id="MBB6162869.1"/>
    </source>
</evidence>
<dbReference type="Pfam" id="PF13619">
    <property type="entry name" value="KTSC"/>
    <property type="match status" value="1"/>
</dbReference>
<dbReference type="Proteomes" id="UP000547879">
    <property type="component" value="Unassembled WGS sequence"/>
</dbReference>
<gene>
    <name evidence="2" type="ORF">HNQ72_002687</name>
</gene>
<comment type="caution">
    <text evidence="2">The sequence shown here is derived from an EMBL/GenBank/DDBJ whole genome shotgun (WGS) entry which is preliminary data.</text>
</comment>
<keyword evidence="3" id="KW-1185">Reference proteome</keyword>
<sequence length="83" mass="9641">MPDYLQCREAGEAGWELMRIHLRSKLIDSIEYDEMSFRMTVFMSNGQVREFCEVPVVVIADLCDASSPGNYYMRAIRNRYPAP</sequence>
<feature type="domain" description="KTSC" evidence="1">
    <location>
        <begin position="24"/>
        <end position="80"/>
    </location>
</feature>
<protein>
    <recommendedName>
        <fullName evidence="1">KTSC domain-containing protein</fullName>
    </recommendedName>
</protein>
<dbReference type="RefSeq" id="WP_244654374.1">
    <property type="nucleotide sequence ID" value="NZ_BMHW01000002.1"/>
</dbReference>
<evidence type="ECO:0000259" key="1">
    <source>
        <dbReference type="Pfam" id="PF13619"/>
    </source>
</evidence>
<dbReference type="AlphaFoldDB" id="A0A7W9Y6F9"/>
<accession>A0A7W9Y6F9</accession>
<reference evidence="2 3" key="1">
    <citation type="submission" date="2020-08" db="EMBL/GenBank/DDBJ databases">
        <title>Genomic Encyclopedia of Type Strains, Phase IV (KMG-IV): sequencing the most valuable type-strain genomes for metagenomic binning, comparative biology and taxonomic classification.</title>
        <authorList>
            <person name="Goeker M."/>
        </authorList>
    </citation>
    <scope>NUCLEOTIDE SEQUENCE [LARGE SCALE GENOMIC DNA]</scope>
    <source>
        <strain evidence="2 3">DSM 100734</strain>
    </source>
</reference>
<dbReference type="InterPro" id="IPR025309">
    <property type="entry name" value="KTSC_dom"/>
</dbReference>
<name>A0A7W9Y6F9_9HYPH</name>
<dbReference type="EMBL" id="JACHEG010000002">
    <property type="protein sequence ID" value="MBB6162869.1"/>
    <property type="molecule type" value="Genomic_DNA"/>
</dbReference>
<organism evidence="2 3">
    <name type="scientific">Rhizobium wenxiniae</name>
    <dbReference type="NCBI Taxonomy" id="1737357"/>
    <lineage>
        <taxon>Bacteria</taxon>
        <taxon>Pseudomonadati</taxon>
        <taxon>Pseudomonadota</taxon>
        <taxon>Alphaproteobacteria</taxon>
        <taxon>Hyphomicrobiales</taxon>
        <taxon>Rhizobiaceae</taxon>
        <taxon>Rhizobium/Agrobacterium group</taxon>
        <taxon>Rhizobium</taxon>
    </lineage>
</organism>